<reference evidence="4 5" key="1">
    <citation type="submission" date="2015-03" db="EMBL/GenBank/DDBJ databases">
        <authorList>
            <person name="Murphy D."/>
        </authorList>
    </citation>
    <scope>NUCLEOTIDE SEQUENCE [LARGE SCALE GENOMIC DNA]</scope>
    <source>
        <strain evidence="4 5">DSM 44277</strain>
    </source>
</reference>
<gene>
    <name evidence="4" type="ORF">BN971_02546</name>
</gene>
<feature type="region of interest" description="Disordered" evidence="2">
    <location>
        <begin position="506"/>
        <end position="531"/>
    </location>
</feature>
<dbReference type="PRINTS" id="PR00420">
    <property type="entry name" value="RNGMNOXGNASE"/>
</dbReference>
<dbReference type="Gene3D" id="3.30.70.2450">
    <property type="match status" value="1"/>
</dbReference>
<dbReference type="NCBIfam" id="NF004829">
    <property type="entry name" value="PRK06183.1-3"/>
    <property type="match status" value="1"/>
</dbReference>
<evidence type="ECO:0000313" key="4">
    <source>
        <dbReference type="EMBL" id="CPR11266.1"/>
    </source>
</evidence>
<dbReference type="SUPFAM" id="SSF51905">
    <property type="entry name" value="FAD/NAD(P)-binding domain"/>
    <property type="match status" value="1"/>
</dbReference>
<dbReference type="Proteomes" id="UP000198875">
    <property type="component" value="Unassembled WGS sequence"/>
</dbReference>
<sequence>MSDQPTHDVAIVGYGPVGVTAANLLGQMGLKVVVVERDPNIYARARAISTDEEVVRIWQQVGLADRLNADMQPGNGANFVDADGVPFVRLLPVSRGNGHPPQQFIYQPALEAVLREGVDRFPNVTVLLEHECLRVVQRDEHVELMLADLRVDEFRRIRASYVIAADGGSSFVRGQLGIGFGGRTFGERWIVIDTKVLEEWPGHDRLRFHCNPERPTVDCPTPLGHHRWEFPVRDEEDEKDLLSEEAIWNVLRAQGISPDNVKILGFACYSHHVRFADRWRVGRVFLAGDAAHAMPPWIGQGMCAGVRDVANLCWKLGAVLNGSLPESILDTYQAERMPHVKDVTNRAVKTGKLIIQRDPRRAAVRNHFFRTASKVPGFTSWLRQHRWLPDARYREGLLALNGNGAVGWLIPQPWVVAEKGDAVRLDDVIGGRWAVLHLGSAPDARQWREAGVPVLKILVPGAVPKPDSVMDADGVLTRWLDKRGASVVVVRPDGFVYAAAKEDQPLPPPPAGFIERRPATPGNAPLATATA</sequence>
<dbReference type="GO" id="GO:0019622">
    <property type="term" value="P:3-(3-hydroxy)phenylpropionate catabolic process"/>
    <property type="evidence" value="ECO:0007669"/>
    <property type="project" value="TreeGrafter"/>
</dbReference>
<dbReference type="EMBL" id="CSTD01000002">
    <property type="protein sequence ID" value="CPR11266.1"/>
    <property type="molecule type" value="Genomic_DNA"/>
</dbReference>
<evidence type="ECO:0000256" key="1">
    <source>
        <dbReference type="ARBA" id="ARBA00023002"/>
    </source>
</evidence>
<name>A0A0U0W8X2_MYCBE</name>
<evidence type="ECO:0000259" key="3">
    <source>
        <dbReference type="Pfam" id="PF01494"/>
    </source>
</evidence>
<proteinExistence type="predicted"/>
<keyword evidence="4" id="KW-0503">Monooxygenase</keyword>
<keyword evidence="1" id="KW-0560">Oxidoreductase</keyword>
<dbReference type="PANTHER" id="PTHR43476">
    <property type="entry name" value="3-(3-HYDROXY-PHENYL)PROPIONATE/3-HYDROXYCINNAMIC ACID HYDROXYLASE"/>
    <property type="match status" value="1"/>
</dbReference>
<dbReference type="InterPro" id="IPR002938">
    <property type="entry name" value="FAD-bd"/>
</dbReference>
<accession>A0A0U0W8X2</accession>
<dbReference type="GO" id="GO:0071949">
    <property type="term" value="F:FAD binding"/>
    <property type="evidence" value="ECO:0007669"/>
    <property type="project" value="InterPro"/>
</dbReference>
<protein>
    <submittedName>
        <fullName evidence="4">FAD-binding monooxygenase</fullName>
    </submittedName>
</protein>
<dbReference type="RefSeq" id="WP_085182677.1">
    <property type="nucleotide sequence ID" value="NZ_CSTD01000002.1"/>
</dbReference>
<evidence type="ECO:0000256" key="2">
    <source>
        <dbReference type="SAM" id="MobiDB-lite"/>
    </source>
</evidence>
<dbReference type="PANTHER" id="PTHR43476:SF3">
    <property type="entry name" value="FAD-BINDING MONOOXYGENASE"/>
    <property type="match status" value="1"/>
</dbReference>
<dbReference type="GO" id="GO:0008688">
    <property type="term" value="F:3-(3-hydroxyphenyl)propionate hydroxylase activity"/>
    <property type="evidence" value="ECO:0007669"/>
    <property type="project" value="TreeGrafter"/>
</dbReference>
<evidence type="ECO:0000313" key="5">
    <source>
        <dbReference type="Proteomes" id="UP000198875"/>
    </source>
</evidence>
<dbReference type="InterPro" id="IPR050631">
    <property type="entry name" value="PheA/TfdB_FAD_monoxygenase"/>
</dbReference>
<dbReference type="OrthoDB" id="8670884at2"/>
<dbReference type="AlphaFoldDB" id="A0A0U0W8X2"/>
<feature type="domain" description="FAD-binding" evidence="3">
    <location>
        <begin position="8"/>
        <end position="346"/>
    </location>
</feature>
<dbReference type="InterPro" id="IPR036188">
    <property type="entry name" value="FAD/NAD-bd_sf"/>
</dbReference>
<organism evidence="4 5">
    <name type="scientific">Mycobacterium bohemicum DSM 44277</name>
    <dbReference type="NCBI Taxonomy" id="1236609"/>
    <lineage>
        <taxon>Bacteria</taxon>
        <taxon>Bacillati</taxon>
        <taxon>Actinomycetota</taxon>
        <taxon>Actinomycetes</taxon>
        <taxon>Mycobacteriales</taxon>
        <taxon>Mycobacteriaceae</taxon>
        <taxon>Mycobacterium</taxon>
    </lineage>
</organism>
<dbReference type="Pfam" id="PF01494">
    <property type="entry name" value="FAD_binding_3"/>
    <property type="match status" value="1"/>
</dbReference>
<dbReference type="Gene3D" id="3.50.50.60">
    <property type="entry name" value="FAD/NAD(P)-binding domain"/>
    <property type="match status" value="1"/>
</dbReference>